<feature type="transmembrane region" description="Helical" evidence="1">
    <location>
        <begin position="6"/>
        <end position="27"/>
    </location>
</feature>
<keyword evidence="1" id="KW-1133">Transmembrane helix</keyword>
<keyword evidence="3" id="KW-1185">Reference proteome</keyword>
<dbReference type="EMBL" id="DYDO01000004">
    <property type="protein sequence ID" value="DBA26017.1"/>
    <property type="molecule type" value="Genomic_DNA"/>
</dbReference>
<feature type="transmembrane region" description="Helical" evidence="1">
    <location>
        <begin position="39"/>
        <end position="61"/>
    </location>
</feature>
<evidence type="ECO:0000313" key="2">
    <source>
        <dbReference type="EMBL" id="DBA26017.1"/>
    </source>
</evidence>
<evidence type="ECO:0000313" key="3">
    <source>
        <dbReference type="Proteomes" id="UP001181693"/>
    </source>
</evidence>
<proteinExistence type="predicted"/>
<reference evidence="2" key="1">
    <citation type="thesis" date="2020" institute="ProQuest LLC" country="789 East Eisenhower Parkway, Ann Arbor, MI, USA">
        <title>Comparative Genomics and Chromosome Evolution.</title>
        <authorList>
            <person name="Mudd A.B."/>
        </authorList>
    </citation>
    <scope>NUCLEOTIDE SEQUENCE</scope>
    <source>
        <strain evidence="2">1538</strain>
        <tissue evidence="2">Blood</tissue>
    </source>
</reference>
<gene>
    <name evidence="2" type="ORF">GDO54_010330</name>
</gene>
<keyword evidence="1" id="KW-0812">Transmembrane</keyword>
<name>A0AAV3ATP4_PYXAD</name>
<accession>A0AAV3ATP4</accession>
<comment type="caution">
    <text evidence="2">The sequence shown here is derived from an EMBL/GenBank/DDBJ whole genome shotgun (WGS) entry which is preliminary data.</text>
</comment>
<evidence type="ECO:0000256" key="1">
    <source>
        <dbReference type="SAM" id="Phobius"/>
    </source>
</evidence>
<dbReference type="AlphaFoldDB" id="A0AAV3ATP4"/>
<sequence>MNQCLIATMDTVLQSLYLIFCLSKFLLNRGGKDRPWPCYYNYGISVSFGEVALLLSIWTRIPVSKTPIL</sequence>
<protein>
    <submittedName>
        <fullName evidence="2">Uncharacterized protein</fullName>
    </submittedName>
</protein>
<keyword evidence="1" id="KW-0472">Membrane</keyword>
<organism evidence="2 3">
    <name type="scientific">Pyxicephalus adspersus</name>
    <name type="common">African bullfrog</name>
    <dbReference type="NCBI Taxonomy" id="30357"/>
    <lineage>
        <taxon>Eukaryota</taxon>
        <taxon>Metazoa</taxon>
        <taxon>Chordata</taxon>
        <taxon>Craniata</taxon>
        <taxon>Vertebrata</taxon>
        <taxon>Euteleostomi</taxon>
        <taxon>Amphibia</taxon>
        <taxon>Batrachia</taxon>
        <taxon>Anura</taxon>
        <taxon>Neobatrachia</taxon>
        <taxon>Ranoidea</taxon>
        <taxon>Pyxicephalidae</taxon>
        <taxon>Pyxicephalinae</taxon>
        <taxon>Pyxicephalus</taxon>
    </lineage>
</organism>
<dbReference type="Proteomes" id="UP001181693">
    <property type="component" value="Unassembled WGS sequence"/>
</dbReference>